<dbReference type="Gene3D" id="1.10.1490.10">
    <property type="entry name" value="C-terminal domain of DFF45/ICAD (DFF-C domain)"/>
    <property type="match status" value="2"/>
</dbReference>
<dbReference type="Pfam" id="PF09033">
    <property type="entry name" value="DFF-C"/>
    <property type="match status" value="1"/>
</dbReference>
<keyword evidence="6" id="KW-1185">Reference proteome</keyword>
<feature type="compositionally biased region" description="Basic and acidic residues" evidence="3">
    <location>
        <begin position="201"/>
        <end position="212"/>
    </location>
</feature>
<dbReference type="InterPro" id="IPR015121">
    <property type="entry name" value="DNA_fragmentation_mid_dom"/>
</dbReference>
<dbReference type="PANTHER" id="PTHR12306">
    <property type="entry name" value="CELL DEATH ACTIVATOR CIDE"/>
    <property type="match status" value="1"/>
</dbReference>
<dbReference type="InterPro" id="IPR027296">
    <property type="entry name" value="DFF-C"/>
</dbReference>
<dbReference type="GO" id="GO:0006915">
    <property type="term" value="P:apoptotic process"/>
    <property type="evidence" value="ECO:0007669"/>
    <property type="project" value="UniProtKB-UniRule"/>
</dbReference>
<evidence type="ECO:0000313" key="5">
    <source>
        <dbReference type="EMBL" id="TRY66461.1"/>
    </source>
</evidence>
<evidence type="ECO:0000259" key="4">
    <source>
        <dbReference type="PROSITE" id="PS51135"/>
    </source>
</evidence>
<dbReference type="Gene3D" id="3.10.20.10">
    <property type="match status" value="1"/>
</dbReference>
<dbReference type="PANTHER" id="PTHR12306:SF16">
    <property type="entry name" value="DNAATION FACTOR SUBUNIT ALPHA"/>
    <property type="match status" value="1"/>
</dbReference>
<protein>
    <recommendedName>
        <fullName evidence="4">CIDE-N domain-containing protein</fullName>
    </recommendedName>
</protein>
<feature type="domain" description="CIDE-N" evidence="4">
    <location>
        <begin position="3"/>
        <end position="81"/>
    </location>
</feature>
<dbReference type="EMBL" id="SRMA01026842">
    <property type="protein sequence ID" value="TRY66461.1"/>
    <property type="molecule type" value="Genomic_DNA"/>
</dbReference>
<evidence type="ECO:0000313" key="6">
    <source>
        <dbReference type="Proteomes" id="UP000316079"/>
    </source>
</evidence>
<keyword evidence="1 2" id="KW-0053">Apoptosis</keyword>
<dbReference type="OrthoDB" id="6475906at2759"/>
<evidence type="ECO:0000256" key="1">
    <source>
        <dbReference type="ARBA" id="ARBA00022703"/>
    </source>
</evidence>
<dbReference type="AlphaFoldDB" id="A0A553NLZ5"/>
<dbReference type="Proteomes" id="UP000316079">
    <property type="component" value="Unassembled WGS sequence"/>
</dbReference>
<reference evidence="5 6" key="1">
    <citation type="journal article" date="2019" name="Sci. Data">
        <title>Hybrid genome assembly and annotation of Danionella translucida.</title>
        <authorList>
            <person name="Kadobianskyi M."/>
            <person name="Schulze L."/>
            <person name="Schuelke M."/>
            <person name="Judkewitz B."/>
        </authorList>
    </citation>
    <scope>NUCLEOTIDE SEQUENCE [LARGE SCALE GENOMIC DNA]</scope>
    <source>
        <strain evidence="5 6">Bolton</strain>
    </source>
</reference>
<feature type="region of interest" description="Disordered" evidence="3">
    <location>
        <begin position="201"/>
        <end position="223"/>
    </location>
</feature>
<dbReference type="SUPFAM" id="SSF81783">
    <property type="entry name" value="C-terminal domain of DFF45/ICAD (DFF-C domain)"/>
    <property type="match status" value="1"/>
</dbReference>
<accession>A0A553NLZ5</accession>
<dbReference type="SMART" id="SM00266">
    <property type="entry name" value="CAD"/>
    <property type="match status" value="1"/>
</dbReference>
<name>A0A553NLZ5_9TELE</name>
<evidence type="ECO:0000256" key="3">
    <source>
        <dbReference type="SAM" id="MobiDB-lite"/>
    </source>
</evidence>
<comment type="caution">
    <text evidence="5">The sequence shown here is derived from an EMBL/GenBank/DDBJ whole genome shotgun (WGS) entry which is preliminary data.</text>
</comment>
<gene>
    <name evidence="5" type="ORF">DNTS_005358</name>
</gene>
<dbReference type="GO" id="GO:0042981">
    <property type="term" value="P:regulation of apoptotic process"/>
    <property type="evidence" value="ECO:0007669"/>
    <property type="project" value="TreeGrafter"/>
</dbReference>
<dbReference type="SUPFAM" id="SSF54277">
    <property type="entry name" value="CAD &amp; PB1 domains"/>
    <property type="match status" value="1"/>
</dbReference>
<evidence type="ECO:0000256" key="2">
    <source>
        <dbReference type="PROSITE-ProRule" id="PRU00447"/>
    </source>
</evidence>
<organism evidence="5 6">
    <name type="scientific">Danionella cerebrum</name>
    <dbReference type="NCBI Taxonomy" id="2873325"/>
    <lineage>
        <taxon>Eukaryota</taxon>
        <taxon>Metazoa</taxon>
        <taxon>Chordata</taxon>
        <taxon>Craniata</taxon>
        <taxon>Vertebrata</taxon>
        <taxon>Euteleostomi</taxon>
        <taxon>Actinopterygii</taxon>
        <taxon>Neopterygii</taxon>
        <taxon>Teleostei</taxon>
        <taxon>Ostariophysi</taxon>
        <taxon>Cypriniformes</taxon>
        <taxon>Danionidae</taxon>
        <taxon>Danioninae</taxon>
        <taxon>Danionella</taxon>
    </lineage>
</organism>
<dbReference type="Pfam" id="PF02017">
    <property type="entry name" value="CIDE-N"/>
    <property type="match status" value="1"/>
</dbReference>
<dbReference type="InterPro" id="IPR003508">
    <property type="entry name" value="CIDE-N_dom"/>
</dbReference>
<sequence>MTELKPCRVCNSSRQRCYGLAVSSLDELKIKGAEALGINPGASISLLLEEDGTIVEDQAYFRCLPANTKFMLLQENDIWMHSQQTMVHSNRESAGLEVDRKDCVDGVESWHGLAEELRKNLASIILMSEADLQVWFTLVVLQKQNKCKINFSDLASALDFSEQKTQVLQDTLQRTLDSREEERQARELLSLYLKAQEKERTQELQEESKGAEPDETDGGEVQGAAGLSSTIIMTLREGRYPQTRLSTKELQVVVNGGVDPLMQQLRCNRDRALALLQACERELSKRLEKVRALQALYTHNQTSSTAGSYSENKVCKT</sequence>
<dbReference type="PROSITE" id="PS51135">
    <property type="entry name" value="CIDE_N"/>
    <property type="match status" value="1"/>
</dbReference>
<proteinExistence type="predicted"/>